<dbReference type="InterPro" id="IPR025948">
    <property type="entry name" value="HTH-like_dom"/>
</dbReference>
<dbReference type="NCBIfam" id="NF033516">
    <property type="entry name" value="transpos_IS3"/>
    <property type="match status" value="1"/>
</dbReference>
<dbReference type="InterPro" id="IPR048020">
    <property type="entry name" value="Transpos_IS3"/>
</dbReference>
<comment type="function">
    <text evidence="1">Involved in the transposition of the insertion sequence.</text>
</comment>
<evidence type="ECO:0000259" key="2">
    <source>
        <dbReference type="PROSITE" id="PS50994"/>
    </source>
</evidence>
<evidence type="ECO:0000313" key="3">
    <source>
        <dbReference type="EMBL" id="CAH0418158.1"/>
    </source>
</evidence>
<dbReference type="InterPro" id="IPR001584">
    <property type="entry name" value="Integrase_cat-core"/>
</dbReference>
<dbReference type="InterPro" id="IPR036397">
    <property type="entry name" value="RNaseH_sf"/>
</dbReference>
<dbReference type="PANTHER" id="PTHR46889">
    <property type="entry name" value="TRANSPOSASE INSF FOR INSERTION SEQUENCE IS3B-RELATED"/>
    <property type="match status" value="1"/>
</dbReference>
<name>A0ABM8ZAA6_9LACO</name>
<proteinExistence type="predicted"/>
<evidence type="ECO:0000256" key="1">
    <source>
        <dbReference type="ARBA" id="ARBA00002286"/>
    </source>
</evidence>
<dbReference type="Pfam" id="PF13276">
    <property type="entry name" value="HTH_21"/>
    <property type="match status" value="1"/>
</dbReference>
<dbReference type="Pfam" id="PF00665">
    <property type="entry name" value="rve"/>
    <property type="match status" value="1"/>
</dbReference>
<protein>
    <submittedName>
        <fullName evidence="3">IS3 family transposase ISLsa2</fullName>
    </submittedName>
</protein>
<reference evidence="3 4" key="1">
    <citation type="submission" date="2021-11" db="EMBL/GenBank/DDBJ databases">
        <authorList>
            <person name="Depoorter E."/>
        </authorList>
    </citation>
    <scope>NUCLEOTIDE SEQUENCE [LARGE SCALE GENOMIC DNA]</scope>
    <source>
        <strain evidence="3 4">LMG 24286</strain>
    </source>
</reference>
<accession>A0ABM8ZAA6</accession>
<comment type="caution">
    <text evidence="3">The sequence shown here is derived from an EMBL/GenBank/DDBJ whole genome shotgun (WGS) entry which is preliminary data.</text>
</comment>
<dbReference type="Gene3D" id="3.30.420.10">
    <property type="entry name" value="Ribonuclease H-like superfamily/Ribonuclease H"/>
    <property type="match status" value="1"/>
</dbReference>
<sequence>MAKSTYAYIVKHDDGIDKDAECKAAITAIKIVAPAAGYRQVTDQLHEDGKRINHKKVLRIMKELGILSTAYEHQGRKYSSYRGNIGKIAKNKLNRHFYTDRPYQKLTTDVTEVRWGAKTKNERGYFTCIYDMFSGEILGYEIAMKPTVKFTLSALTKAITKIPSNLGYRTLVHSDQGFQYQTKQWQNNLKDNSMIQSMSRKATCLDNAVMESFFHLLKSEAYYHKIINTFEDVCAAISLWIEYYNNRRSKTKLGGKSPVKYRLLATQQTI</sequence>
<dbReference type="InterPro" id="IPR012337">
    <property type="entry name" value="RNaseH-like_sf"/>
</dbReference>
<dbReference type="Pfam" id="PF13333">
    <property type="entry name" value="rve_2"/>
    <property type="match status" value="1"/>
</dbReference>
<evidence type="ECO:0000313" key="4">
    <source>
        <dbReference type="Proteomes" id="UP000789719"/>
    </source>
</evidence>
<dbReference type="EMBL" id="CAKKNT010000005">
    <property type="protein sequence ID" value="CAH0418158.1"/>
    <property type="molecule type" value="Genomic_DNA"/>
</dbReference>
<dbReference type="InterPro" id="IPR050900">
    <property type="entry name" value="Transposase_IS3/IS150/IS904"/>
</dbReference>
<gene>
    <name evidence="3" type="ORF">WGH24286_00574</name>
</gene>
<feature type="domain" description="Integrase catalytic" evidence="2">
    <location>
        <begin position="98"/>
        <end position="266"/>
    </location>
</feature>
<organism evidence="3 4">
    <name type="scientific">Periweissella ghanensis</name>
    <dbReference type="NCBI Taxonomy" id="467997"/>
    <lineage>
        <taxon>Bacteria</taxon>
        <taxon>Bacillati</taxon>
        <taxon>Bacillota</taxon>
        <taxon>Bacilli</taxon>
        <taxon>Lactobacillales</taxon>
        <taxon>Lactobacillaceae</taxon>
        <taxon>Periweissella</taxon>
    </lineage>
</organism>
<dbReference type="Proteomes" id="UP000789719">
    <property type="component" value="Unassembled WGS sequence"/>
</dbReference>
<dbReference type="PROSITE" id="PS50994">
    <property type="entry name" value="INTEGRASE"/>
    <property type="match status" value="1"/>
</dbReference>
<dbReference type="PANTHER" id="PTHR46889:SF4">
    <property type="entry name" value="TRANSPOSASE INSO FOR INSERTION SEQUENCE ELEMENT IS911B-RELATED"/>
    <property type="match status" value="1"/>
</dbReference>
<dbReference type="SUPFAM" id="SSF53098">
    <property type="entry name" value="Ribonuclease H-like"/>
    <property type="match status" value="1"/>
</dbReference>
<keyword evidence="4" id="KW-1185">Reference proteome</keyword>